<feature type="domain" description="Antitoxin Xre/MbcA/ParS-like toxin-binding" evidence="2">
    <location>
        <begin position="84"/>
        <end position="135"/>
    </location>
</feature>
<name>A0A7Y3RNW2_9PROT</name>
<evidence type="ECO:0000313" key="4">
    <source>
        <dbReference type="EMBL" id="NNU17508.1"/>
    </source>
</evidence>
<accession>A0A7Y3RNW2</accession>
<dbReference type="Proteomes" id="UP000536835">
    <property type="component" value="Unassembled WGS sequence"/>
</dbReference>
<dbReference type="AlphaFoldDB" id="A0A7Y3RNW2"/>
<dbReference type="Pfam" id="PF09722">
    <property type="entry name" value="Xre_MbcA_ParS_C"/>
    <property type="match status" value="1"/>
</dbReference>
<feature type="compositionally biased region" description="Basic and acidic residues" evidence="1">
    <location>
        <begin position="1"/>
        <end position="13"/>
    </location>
</feature>
<feature type="region of interest" description="Disordered" evidence="1">
    <location>
        <begin position="1"/>
        <end position="22"/>
    </location>
</feature>
<reference evidence="4 5" key="1">
    <citation type="submission" date="2020-05" db="EMBL/GenBank/DDBJ databases">
        <title>Parvularcula mediterraneae sp. nov., isolated from polypropylene straw from shallow seawater of the seashore of Laganas in Zakynthos island, Greece.</title>
        <authorList>
            <person name="Szabo I."/>
            <person name="Al-Omari J."/>
            <person name="Rado J."/>
            <person name="Szerdahelyi G.S."/>
        </authorList>
    </citation>
    <scope>NUCLEOTIDE SEQUENCE [LARGE SCALE GENOMIC DNA]</scope>
    <source>
        <strain evidence="4 5">ZS-1/3</strain>
    </source>
</reference>
<evidence type="ECO:0000313" key="5">
    <source>
        <dbReference type="Proteomes" id="UP000536835"/>
    </source>
</evidence>
<proteinExistence type="predicted"/>
<dbReference type="EMBL" id="JABFCX010000003">
    <property type="protein sequence ID" value="NNU17508.1"/>
    <property type="molecule type" value="Genomic_DNA"/>
</dbReference>
<keyword evidence="5" id="KW-1185">Reference proteome</keyword>
<comment type="caution">
    <text evidence="4">The sequence shown here is derived from an EMBL/GenBank/DDBJ whole genome shotgun (WGS) entry which is preliminary data.</text>
</comment>
<organism evidence="4 5">
    <name type="scientific">Parvularcula mediterranea</name>
    <dbReference type="NCBI Taxonomy" id="2732508"/>
    <lineage>
        <taxon>Bacteria</taxon>
        <taxon>Pseudomonadati</taxon>
        <taxon>Pseudomonadota</taxon>
        <taxon>Alphaproteobacteria</taxon>
        <taxon>Parvularculales</taxon>
        <taxon>Parvularculaceae</taxon>
        <taxon>Parvularcula</taxon>
    </lineage>
</organism>
<dbReference type="InterPro" id="IPR046847">
    <property type="entry name" value="Xre-like_HTH"/>
</dbReference>
<protein>
    <submittedName>
        <fullName evidence="4">DUF2384 domain-containing protein</fullName>
    </submittedName>
</protein>
<feature type="domain" description="Antitoxin Xre-like helix-turn-helix" evidence="3">
    <location>
        <begin position="24"/>
        <end position="80"/>
    </location>
</feature>
<sequence>MELVREAPSRVNDDPTGIGDEGGAAMARASVNLFRKWGLTDAEACTLLGGISPSKYAKWKRGEIGRLGVDLKTRLSLLMGIHKALRILFTENDRAYGWASTPNTDFEEQRPLDIMLRGSLMDLYAVRQYLDAARGW</sequence>
<evidence type="ECO:0000259" key="3">
    <source>
        <dbReference type="Pfam" id="PF20432"/>
    </source>
</evidence>
<evidence type="ECO:0000256" key="1">
    <source>
        <dbReference type="SAM" id="MobiDB-lite"/>
    </source>
</evidence>
<dbReference type="Pfam" id="PF20432">
    <property type="entry name" value="Xre-like-HTH"/>
    <property type="match status" value="1"/>
</dbReference>
<dbReference type="InterPro" id="IPR024467">
    <property type="entry name" value="Xre/MbcA/ParS-like_toxin-bd"/>
</dbReference>
<dbReference type="GO" id="GO:0003677">
    <property type="term" value="F:DNA binding"/>
    <property type="evidence" value="ECO:0007669"/>
    <property type="project" value="InterPro"/>
</dbReference>
<evidence type="ECO:0000259" key="2">
    <source>
        <dbReference type="Pfam" id="PF09722"/>
    </source>
</evidence>
<gene>
    <name evidence="4" type="ORF">HK107_14340</name>
</gene>
<dbReference type="RefSeq" id="WP_173200994.1">
    <property type="nucleotide sequence ID" value="NZ_JABFCX010000003.1"/>
</dbReference>